<evidence type="ECO:0000313" key="2">
    <source>
        <dbReference type="EMBL" id="GBF32325.1"/>
    </source>
</evidence>
<dbReference type="AlphaFoldDB" id="A0A2L2X835"/>
<proteinExistence type="predicted"/>
<evidence type="ECO:0000313" key="3">
    <source>
        <dbReference type="Proteomes" id="UP000239549"/>
    </source>
</evidence>
<dbReference type="InterPro" id="IPR012851">
    <property type="entry name" value="Spore_coat_CotF-like"/>
</dbReference>
<dbReference type="Pfam" id="PF07875">
    <property type="entry name" value="Coat_F"/>
    <property type="match status" value="1"/>
</dbReference>
<gene>
    <name evidence="2" type="ORF">DCCM_0519</name>
</gene>
<evidence type="ECO:0000256" key="1">
    <source>
        <dbReference type="SAM" id="MobiDB-lite"/>
    </source>
</evidence>
<feature type="compositionally biased region" description="Polar residues" evidence="1">
    <location>
        <begin position="1"/>
        <end position="15"/>
    </location>
</feature>
<organism evidence="2 3">
    <name type="scientific">Desulfocucumis palustris</name>
    <dbReference type="NCBI Taxonomy" id="1898651"/>
    <lineage>
        <taxon>Bacteria</taxon>
        <taxon>Bacillati</taxon>
        <taxon>Bacillota</taxon>
        <taxon>Clostridia</taxon>
        <taxon>Eubacteriales</taxon>
        <taxon>Desulfocucumaceae</taxon>
        <taxon>Desulfocucumis</taxon>
    </lineage>
</organism>
<dbReference type="EMBL" id="BFAV01000025">
    <property type="protein sequence ID" value="GBF32325.1"/>
    <property type="molecule type" value="Genomic_DNA"/>
</dbReference>
<protein>
    <submittedName>
        <fullName evidence="2">Spore coat F-containing protein</fullName>
    </submittedName>
</protein>
<dbReference type="Proteomes" id="UP000239549">
    <property type="component" value="Unassembled WGS sequence"/>
</dbReference>
<sequence length="115" mass="13404">MMQQNQIKNPQSPLLSKTKGPEMNDRDMVNETLAGLKYITDNFNVFAREASHQALHNDVMGVLVESHGQTREVFNLMFRKGWYTLEPENSQKLQQTHQQFVNYQSQFPYNPGMLQ</sequence>
<dbReference type="OrthoDB" id="1685263at2"/>
<name>A0A2L2X835_9FIRM</name>
<accession>A0A2L2X835</accession>
<comment type="caution">
    <text evidence="2">The sequence shown here is derived from an EMBL/GenBank/DDBJ whole genome shotgun (WGS) entry which is preliminary data.</text>
</comment>
<feature type="region of interest" description="Disordered" evidence="1">
    <location>
        <begin position="1"/>
        <end position="26"/>
    </location>
</feature>
<dbReference type="RefSeq" id="WP_104370873.1">
    <property type="nucleotide sequence ID" value="NZ_BFAV01000025.1"/>
</dbReference>
<keyword evidence="3" id="KW-1185">Reference proteome</keyword>
<reference evidence="3" key="1">
    <citation type="submission" date="2018-02" db="EMBL/GenBank/DDBJ databases">
        <title>Genome sequence of Desulfocucumis palustris strain NAW-5.</title>
        <authorList>
            <person name="Watanabe M."/>
            <person name="Kojima H."/>
            <person name="Fukui M."/>
        </authorList>
    </citation>
    <scope>NUCLEOTIDE SEQUENCE [LARGE SCALE GENOMIC DNA]</scope>
    <source>
        <strain evidence="3">NAW-5</strain>
    </source>
</reference>